<dbReference type="InterPro" id="IPR005546">
    <property type="entry name" value="Autotransporte_beta"/>
</dbReference>
<evidence type="ECO:0000313" key="4">
    <source>
        <dbReference type="EMBL" id="MBB3930108.1"/>
    </source>
</evidence>
<organism evidence="4 5">
    <name type="scientific">Kaistia hirudinis</name>
    <dbReference type="NCBI Taxonomy" id="1293440"/>
    <lineage>
        <taxon>Bacteria</taxon>
        <taxon>Pseudomonadati</taxon>
        <taxon>Pseudomonadota</taxon>
        <taxon>Alphaproteobacteria</taxon>
        <taxon>Hyphomicrobiales</taxon>
        <taxon>Kaistiaceae</taxon>
        <taxon>Kaistia</taxon>
    </lineage>
</organism>
<feature type="chain" id="PRO_5032449286" evidence="2">
    <location>
        <begin position="27"/>
        <end position="994"/>
    </location>
</feature>
<keyword evidence="1 2" id="KW-0732">Signal</keyword>
<evidence type="ECO:0000256" key="1">
    <source>
        <dbReference type="ARBA" id="ARBA00022729"/>
    </source>
</evidence>
<sequence length="994" mass="98929">MAVIRTAALGLPLAGLGMATAGSAWAADATWSTAPGSGDYNTGANWGGGTVPDGTATFGASSITSLSLSQDTTTGAWVFAPGAFDYNFSIDANITLDGAGIVNNSASVTVTLGSNGYLFFDNASSAGGANLVNATSTSGIYFSDESTAADAHISNNGGLLKFEASSTAANAAITSSGRIIFDDSSTGGNASIYNSAGLEFDGQSTAGNAVITNAAGGKTLFQNFSDAGSATITNHGVLRFIDDTHVGTAAITNYNSLTFETVANADSGTIDNHNLAYFKDYSSAGSATITNRGTVYFRDNSTAASAAIQNNDIGIVRFEGNSSAGEATIQNDGVLFLIDGSTAGAASITNTKTLGFQGTASGGDATIINSQTGQMIFFNEATGGNAQIVNDGYFDIANTTAGFAGSSAGSLAGTGEFHLGNHLLTVGSNGLSTEVSGVIDGVGGALTKVGAGTLTLSGANLYTGPTAVDGGKLVVNGSLLSVVTVNDGGTLGGNGQVAGVTANLGAIIAPGNSIGTLVVNGDVTFAAGSTYQVETNGTGASDKIVATGAATLDGGTVAVQNTGGGFALGTHYTILTADLGVTGTFASLQAPTMTPFLAFSLGYDPASVYLNVDRSAVTFASAGHTPNETATGSGADSLPLSSPIVGALAQLDMAGAAAALDQLSGEEHASIKGVMIDDSRFVREASLERLRNAFGDGSAPGQAVTAYDATGAVKAPANTDRFALWGGGFGSWGSWDGNGNAASIDRDIGGVFVGADGQVGDAWRLGVIGGYSRSDFSVDGRNASATSDNYDLGVYAGTQMGAVAFRSGLAYTWHDISTSRGVVFPGFAESLSADYAAGTAQAFGELAYTFKAGQTAFEPFANLAYVNLSTDGFTEQGGAAALTGQSSDAGVTYTTLGLRGSTVFAVGNGMTATARGTIGWVHAFGDTTPITTFAFAGGSAFDIAGVPIASDAALLEAGLDLNLTPTAKIGINYGGQLSSGATDQTLAGALTVSF</sequence>
<dbReference type="SUPFAM" id="SSF51126">
    <property type="entry name" value="Pectin lyase-like"/>
    <property type="match status" value="1"/>
</dbReference>
<dbReference type="InterPro" id="IPR011050">
    <property type="entry name" value="Pectin_lyase_fold/virulence"/>
</dbReference>
<proteinExistence type="predicted"/>
<dbReference type="NCBIfam" id="TIGR02601">
    <property type="entry name" value="autotrns_rpt"/>
    <property type="match status" value="1"/>
</dbReference>
<gene>
    <name evidence="4" type="ORF">GGR25_001147</name>
</gene>
<dbReference type="EMBL" id="JACIDS010000002">
    <property type="protein sequence ID" value="MBB3930108.1"/>
    <property type="molecule type" value="Genomic_DNA"/>
</dbReference>
<protein>
    <submittedName>
        <fullName evidence="4">Outer membrane autotransporter protein</fullName>
    </submittedName>
</protein>
<evidence type="ECO:0000256" key="2">
    <source>
        <dbReference type="SAM" id="SignalP"/>
    </source>
</evidence>
<accession>A0A840AL73</accession>
<dbReference type="Gene3D" id="2.160.20.20">
    <property type="match status" value="1"/>
</dbReference>
<evidence type="ECO:0000313" key="5">
    <source>
        <dbReference type="Proteomes" id="UP000553963"/>
    </source>
</evidence>
<dbReference type="GO" id="GO:0019867">
    <property type="term" value="C:outer membrane"/>
    <property type="evidence" value="ECO:0007669"/>
    <property type="project" value="InterPro"/>
</dbReference>
<dbReference type="InterPro" id="IPR013425">
    <property type="entry name" value="Autotrns_rpt"/>
</dbReference>
<dbReference type="SMART" id="SM00869">
    <property type="entry name" value="Autotransporter"/>
    <property type="match status" value="1"/>
</dbReference>
<dbReference type="InterPro" id="IPR012332">
    <property type="entry name" value="Autotransporter_pectin_lyase_C"/>
</dbReference>
<dbReference type="InterPro" id="IPR036709">
    <property type="entry name" value="Autotransporte_beta_dom_sf"/>
</dbReference>
<dbReference type="Proteomes" id="UP000553963">
    <property type="component" value="Unassembled WGS sequence"/>
</dbReference>
<feature type="domain" description="Autotransporter" evidence="3">
    <location>
        <begin position="717"/>
        <end position="994"/>
    </location>
</feature>
<dbReference type="Pfam" id="PF12951">
    <property type="entry name" value="PATR"/>
    <property type="match status" value="1"/>
</dbReference>
<dbReference type="SUPFAM" id="SSF103515">
    <property type="entry name" value="Autotransporter"/>
    <property type="match status" value="1"/>
</dbReference>
<dbReference type="Pfam" id="PF03797">
    <property type="entry name" value="Autotransporter"/>
    <property type="match status" value="1"/>
</dbReference>
<keyword evidence="5" id="KW-1185">Reference proteome</keyword>
<feature type="signal peptide" evidence="2">
    <location>
        <begin position="1"/>
        <end position="26"/>
    </location>
</feature>
<dbReference type="NCBIfam" id="TIGR01414">
    <property type="entry name" value="autotrans_barl"/>
    <property type="match status" value="1"/>
</dbReference>
<evidence type="ECO:0000259" key="3">
    <source>
        <dbReference type="PROSITE" id="PS51208"/>
    </source>
</evidence>
<dbReference type="AlphaFoldDB" id="A0A840AL73"/>
<dbReference type="InterPro" id="IPR006315">
    <property type="entry name" value="OM_autotransptr_brl_dom"/>
</dbReference>
<comment type="caution">
    <text evidence="4">The sequence shown here is derived from an EMBL/GenBank/DDBJ whole genome shotgun (WGS) entry which is preliminary data.</text>
</comment>
<dbReference type="PROSITE" id="PS51208">
    <property type="entry name" value="AUTOTRANSPORTER"/>
    <property type="match status" value="1"/>
</dbReference>
<dbReference type="RefSeq" id="WP_183397798.1">
    <property type="nucleotide sequence ID" value="NZ_JACIDS010000002.1"/>
</dbReference>
<name>A0A840AL73_9HYPH</name>
<dbReference type="Gene3D" id="2.40.128.130">
    <property type="entry name" value="Autotransporter beta-domain"/>
    <property type="match status" value="1"/>
</dbReference>
<reference evidence="4 5" key="1">
    <citation type="submission" date="2020-08" db="EMBL/GenBank/DDBJ databases">
        <title>Genomic Encyclopedia of Type Strains, Phase IV (KMG-IV): sequencing the most valuable type-strain genomes for metagenomic binning, comparative biology and taxonomic classification.</title>
        <authorList>
            <person name="Goeker M."/>
        </authorList>
    </citation>
    <scope>NUCLEOTIDE SEQUENCE [LARGE SCALE GENOMIC DNA]</scope>
    <source>
        <strain evidence="4 5">DSM 25966</strain>
    </source>
</reference>